<evidence type="ECO:0000313" key="3">
    <source>
        <dbReference type="Proteomes" id="UP001149163"/>
    </source>
</evidence>
<dbReference type="InterPro" id="IPR036305">
    <property type="entry name" value="RGS_sf"/>
</dbReference>
<name>A0A9W9I3Y8_9EURO</name>
<keyword evidence="3" id="KW-1185">Reference proteome</keyword>
<gene>
    <name evidence="2" type="ORF">N7482_004979</name>
</gene>
<feature type="transmembrane region" description="Helical" evidence="1">
    <location>
        <begin position="158"/>
        <end position="179"/>
    </location>
</feature>
<evidence type="ECO:0008006" key="4">
    <source>
        <dbReference type="Google" id="ProtNLM"/>
    </source>
</evidence>
<organism evidence="2 3">
    <name type="scientific">Penicillium canariense</name>
    <dbReference type="NCBI Taxonomy" id="189055"/>
    <lineage>
        <taxon>Eukaryota</taxon>
        <taxon>Fungi</taxon>
        <taxon>Dikarya</taxon>
        <taxon>Ascomycota</taxon>
        <taxon>Pezizomycotina</taxon>
        <taxon>Eurotiomycetes</taxon>
        <taxon>Eurotiomycetidae</taxon>
        <taxon>Eurotiales</taxon>
        <taxon>Aspergillaceae</taxon>
        <taxon>Penicillium</taxon>
    </lineage>
</organism>
<dbReference type="GeneID" id="81426280"/>
<protein>
    <recommendedName>
        <fullName evidence="4">RGS domain-containing protein</fullName>
    </recommendedName>
</protein>
<feature type="transmembrane region" description="Helical" evidence="1">
    <location>
        <begin position="278"/>
        <end position="299"/>
    </location>
</feature>
<keyword evidence="1" id="KW-0472">Membrane</keyword>
<dbReference type="AlphaFoldDB" id="A0A9W9I3Y8"/>
<comment type="caution">
    <text evidence="2">The sequence shown here is derived from an EMBL/GenBank/DDBJ whole genome shotgun (WGS) entry which is preliminary data.</text>
</comment>
<proteinExistence type="predicted"/>
<reference evidence="2" key="2">
    <citation type="journal article" date="2023" name="IMA Fungus">
        <title>Comparative genomic study of the Penicillium genus elucidates a diverse pangenome and 15 lateral gene transfer events.</title>
        <authorList>
            <person name="Petersen C."/>
            <person name="Sorensen T."/>
            <person name="Nielsen M.R."/>
            <person name="Sondergaard T.E."/>
            <person name="Sorensen J.L."/>
            <person name="Fitzpatrick D.A."/>
            <person name="Frisvad J.C."/>
            <person name="Nielsen K.L."/>
        </authorList>
    </citation>
    <scope>NUCLEOTIDE SEQUENCE</scope>
    <source>
        <strain evidence="2">IBT 26290</strain>
    </source>
</reference>
<feature type="transmembrane region" description="Helical" evidence="1">
    <location>
        <begin position="22"/>
        <end position="44"/>
    </location>
</feature>
<keyword evidence="1" id="KW-0812">Transmembrane</keyword>
<dbReference type="OrthoDB" id="5313079at2759"/>
<dbReference type="Gene3D" id="1.10.167.10">
    <property type="entry name" value="Regulator of G-protein Signalling 4, domain 2"/>
    <property type="match status" value="1"/>
</dbReference>
<dbReference type="RefSeq" id="XP_056542659.1">
    <property type="nucleotide sequence ID" value="XM_056687104.1"/>
</dbReference>
<accession>A0A9W9I3Y8</accession>
<feature type="transmembrane region" description="Helical" evidence="1">
    <location>
        <begin position="211"/>
        <end position="230"/>
    </location>
</feature>
<dbReference type="InterPro" id="IPR044926">
    <property type="entry name" value="RGS_subdomain_2"/>
</dbReference>
<feature type="transmembrane region" description="Helical" evidence="1">
    <location>
        <begin position="56"/>
        <end position="75"/>
    </location>
</feature>
<feature type="transmembrane region" description="Helical" evidence="1">
    <location>
        <begin position="87"/>
        <end position="105"/>
    </location>
</feature>
<dbReference type="Proteomes" id="UP001149163">
    <property type="component" value="Unassembled WGS sequence"/>
</dbReference>
<dbReference type="SUPFAM" id="SSF48097">
    <property type="entry name" value="Regulator of G-protein signaling, RGS"/>
    <property type="match status" value="1"/>
</dbReference>
<feature type="transmembrane region" description="Helical" evidence="1">
    <location>
        <begin position="242"/>
        <end position="266"/>
    </location>
</feature>
<keyword evidence="1" id="KW-1133">Transmembrane helix</keyword>
<evidence type="ECO:0000313" key="2">
    <source>
        <dbReference type="EMBL" id="KAJ5166198.1"/>
    </source>
</evidence>
<reference evidence="2" key="1">
    <citation type="submission" date="2022-11" db="EMBL/GenBank/DDBJ databases">
        <authorList>
            <person name="Petersen C."/>
        </authorList>
    </citation>
    <scope>NUCLEOTIDE SEQUENCE</scope>
    <source>
        <strain evidence="2">IBT 26290</strain>
    </source>
</reference>
<sequence length="572" mass="64309">MGSKIGVNGDTKSNLTLNPVSIWWVCWAGIWTVAVALGMAYLVIHRSSTPLRIRGLGLSLSAVVLLHLYWISVQLELLLGTLAPGDAEFWVMGTLLPCGIALFHASNSRFIHVANLQKKYARHSSRHVGLPSGNVNFSSKIKGGLIRRFRRLDYTTRSLIAVGIAMLVQIFLTVLMYIISRKWHSSWGIPGTELHGTAMEQKVEMGRGWEWWPGVFWQFLWSWIVAPFVLWKSRAIHDTQGWRVQTIGCAIASFHATPLWLIALYVPSMATVNKYWLPPQWICLSITFLEIFTVFLPCWEVVRHQSLRQETLDLIAEWESRTRSDGADLKSLKSVTATVKSTIAGSAKTDFSVESVFAMPALEYALDHDPTPLQQFSALHDFSGENIAFLTSVAQWKKTFERAIAIEDKDQIQETLHERFNSALFIYAEFISAHAEFPINLGFQDFTRLESIFERPARMIYGDEPEINPIAPFDTSSFSRLPSAMSSEGSEKTIRVTPSLQDCVRYWGEIPEGFIACGLGANIFDDAVKAVKYLVLTNTWPKFVKSRSAVSHSMSTFGSGLDIKLAHKQAVK</sequence>
<dbReference type="EMBL" id="JAPQKN010000003">
    <property type="protein sequence ID" value="KAJ5166198.1"/>
    <property type="molecule type" value="Genomic_DNA"/>
</dbReference>
<evidence type="ECO:0000256" key="1">
    <source>
        <dbReference type="SAM" id="Phobius"/>
    </source>
</evidence>